<organism evidence="2">
    <name type="scientific">Alexandrium monilatum</name>
    <dbReference type="NCBI Taxonomy" id="311494"/>
    <lineage>
        <taxon>Eukaryota</taxon>
        <taxon>Sar</taxon>
        <taxon>Alveolata</taxon>
        <taxon>Dinophyceae</taxon>
        <taxon>Gonyaulacales</taxon>
        <taxon>Pyrocystaceae</taxon>
        <taxon>Alexandrium</taxon>
    </lineage>
</organism>
<evidence type="ECO:0000313" key="2">
    <source>
        <dbReference type="EMBL" id="CAE4662600.1"/>
    </source>
</evidence>
<reference evidence="2" key="1">
    <citation type="submission" date="2021-01" db="EMBL/GenBank/DDBJ databases">
        <authorList>
            <person name="Corre E."/>
            <person name="Pelletier E."/>
            <person name="Niang G."/>
            <person name="Scheremetjew M."/>
            <person name="Finn R."/>
            <person name="Kale V."/>
            <person name="Holt S."/>
            <person name="Cochrane G."/>
            <person name="Meng A."/>
            <person name="Brown T."/>
            <person name="Cohen L."/>
        </authorList>
    </citation>
    <scope>NUCLEOTIDE SEQUENCE</scope>
    <source>
        <strain evidence="2">CCMP3105</strain>
    </source>
</reference>
<feature type="region of interest" description="Disordered" evidence="1">
    <location>
        <begin position="20"/>
        <end position="58"/>
    </location>
</feature>
<protein>
    <submittedName>
        <fullName evidence="2">Uncharacterized protein</fullName>
    </submittedName>
</protein>
<dbReference type="AlphaFoldDB" id="A0A7S4T1G7"/>
<feature type="region of interest" description="Disordered" evidence="1">
    <location>
        <begin position="99"/>
        <end position="118"/>
    </location>
</feature>
<dbReference type="EMBL" id="HBNR01084961">
    <property type="protein sequence ID" value="CAE4662600.1"/>
    <property type="molecule type" value="Transcribed_RNA"/>
</dbReference>
<accession>A0A7S4T1G7</accession>
<evidence type="ECO:0000256" key="1">
    <source>
        <dbReference type="SAM" id="MobiDB-lite"/>
    </source>
</evidence>
<feature type="compositionally biased region" description="Low complexity" evidence="1">
    <location>
        <begin position="20"/>
        <end position="51"/>
    </location>
</feature>
<sequence length="384" mass="41098">MMRVPPAVPPPIGACPHVCSTSSTMCSPSPSTPSGSGRTRPTSASASPPSRASKRRRRMVRLATARALGHPPDPLAAAPGLLELSSKLDMVLERLSWAPGDWSSSSSSPSGTWASSTPSPLRAEAAEFWPAEPYFDELLGSSTEVSVPAQKFVDVPQFEYSGIQAKEPLPKLAQWSSTAGTLPCQEAPGDVHDHEAHDVAPGVPPSGLEAREADRAALCPAPPGPLAESPAHEEPENAQAEENAVSEVGIGTLLPYSEPVDNEVCSRCSCAIAPDDCLEDGPLGTLPSTFYGPDPMCRLCFEKEFPDVQSEVDTTQLDSQIRVALRLRRLLDEAGLCSANLKLWLDRSFELKRKREWLKESSVLAVSLKLQELCTEGLSRLEAA</sequence>
<gene>
    <name evidence="2" type="ORF">AMON00008_LOCUS60814</name>
</gene>
<name>A0A7S4T1G7_9DINO</name>
<proteinExistence type="predicted"/>